<keyword evidence="3" id="KW-1185">Reference proteome</keyword>
<dbReference type="Gene3D" id="1.25.40.20">
    <property type="entry name" value="Ankyrin repeat-containing domain"/>
    <property type="match status" value="1"/>
</dbReference>
<dbReference type="AlphaFoldDB" id="A0A6G1DB12"/>
<gene>
    <name evidence="2" type="ORF">E2562_001208</name>
</gene>
<dbReference type="EMBL" id="SPHZ02000006">
    <property type="protein sequence ID" value="KAF0909955.1"/>
    <property type="molecule type" value="Genomic_DNA"/>
</dbReference>
<dbReference type="SUPFAM" id="SSF48452">
    <property type="entry name" value="TPR-like"/>
    <property type="match status" value="1"/>
</dbReference>
<dbReference type="InterPro" id="IPR051616">
    <property type="entry name" value="Cul2-RING_E3_ligase_SR"/>
</dbReference>
<feature type="region of interest" description="Disordered" evidence="1">
    <location>
        <begin position="1"/>
        <end position="32"/>
    </location>
</feature>
<feature type="compositionally biased region" description="Basic residues" evidence="1">
    <location>
        <begin position="1"/>
        <end position="10"/>
    </location>
</feature>
<comment type="caution">
    <text evidence="2">The sequence shown here is derived from an EMBL/GenBank/DDBJ whole genome shotgun (WGS) entry which is preliminary data.</text>
</comment>
<reference evidence="2 3" key="1">
    <citation type="submission" date="2019-11" db="EMBL/GenBank/DDBJ databases">
        <title>Whole genome sequence of Oryza granulata.</title>
        <authorList>
            <person name="Li W."/>
        </authorList>
    </citation>
    <scope>NUCLEOTIDE SEQUENCE [LARGE SCALE GENOMIC DNA]</scope>
    <source>
        <strain evidence="3">cv. Menghai</strain>
        <tissue evidence="2">Leaf</tissue>
    </source>
</reference>
<dbReference type="PANTHER" id="PTHR46224">
    <property type="entry name" value="ANKYRIN REPEAT FAMILY PROTEIN"/>
    <property type="match status" value="1"/>
</dbReference>
<protein>
    <submittedName>
        <fullName evidence="2">Uncharacterized protein</fullName>
    </submittedName>
</protein>
<evidence type="ECO:0000313" key="3">
    <source>
        <dbReference type="Proteomes" id="UP000479710"/>
    </source>
</evidence>
<evidence type="ECO:0000313" key="2">
    <source>
        <dbReference type="EMBL" id="KAF0909955.1"/>
    </source>
</evidence>
<dbReference type="InterPro" id="IPR019734">
    <property type="entry name" value="TPR_rpt"/>
</dbReference>
<dbReference type="Pfam" id="PF13181">
    <property type="entry name" value="TPR_8"/>
    <property type="match status" value="1"/>
</dbReference>
<accession>A0A6G1DB12</accession>
<name>A0A6G1DB12_9ORYZ</name>
<dbReference type="SMART" id="SM00028">
    <property type="entry name" value="TPR"/>
    <property type="match status" value="2"/>
</dbReference>
<dbReference type="SUPFAM" id="SSF48403">
    <property type="entry name" value="Ankyrin repeat"/>
    <property type="match status" value="1"/>
</dbReference>
<dbReference type="Proteomes" id="UP000479710">
    <property type="component" value="Unassembled WGS sequence"/>
</dbReference>
<proteinExistence type="predicted"/>
<dbReference type="Pfam" id="PF13606">
    <property type="entry name" value="Ank_3"/>
    <property type="match status" value="1"/>
</dbReference>
<sequence>MGRGKGRLRRGGGGGRDRGGGGAGGPGRVRRVSEERVQQAAAAAAAIGDIATGLRFGCTINVGGMPPQMKFLVACTDGDVARLKEVVDSMDEDDRESLASVRMEGYGPLFEAAGSGKMDICKYLVEELGFDISAESSCASGMTPLFCTGVGRTRDCHEPNKVSADFSTPLAAVLSATPERLSESECLKCVKLLVKAGAVFNCAIPDTPLVIATRKGLTECVAYLSEVSRCANINDHDKGSDGDNRKAKLKLHGAKAVEEKDYAGAAIFYIEAIKLDPADATLYSNRSLCHLRSGRAQEASEDANACTRLRPEWTKGYYRKGSALMLLKEYKEACSAFLAGSKLDPLNDDMQNAFWEGADAMKKEYMAGTCVSQVD</sequence>
<organism evidence="2 3">
    <name type="scientific">Oryza meyeriana var. granulata</name>
    <dbReference type="NCBI Taxonomy" id="110450"/>
    <lineage>
        <taxon>Eukaryota</taxon>
        <taxon>Viridiplantae</taxon>
        <taxon>Streptophyta</taxon>
        <taxon>Embryophyta</taxon>
        <taxon>Tracheophyta</taxon>
        <taxon>Spermatophyta</taxon>
        <taxon>Magnoliopsida</taxon>
        <taxon>Liliopsida</taxon>
        <taxon>Poales</taxon>
        <taxon>Poaceae</taxon>
        <taxon>BOP clade</taxon>
        <taxon>Oryzoideae</taxon>
        <taxon>Oryzeae</taxon>
        <taxon>Oryzinae</taxon>
        <taxon>Oryza</taxon>
        <taxon>Oryza meyeriana</taxon>
    </lineage>
</organism>
<evidence type="ECO:0000256" key="1">
    <source>
        <dbReference type="SAM" id="MobiDB-lite"/>
    </source>
</evidence>
<dbReference type="PANTHER" id="PTHR46224:SF19">
    <property type="entry name" value="OS03G0680200 PROTEIN"/>
    <property type="match status" value="1"/>
</dbReference>
<dbReference type="SMART" id="SM00248">
    <property type="entry name" value="ANK"/>
    <property type="match status" value="3"/>
</dbReference>
<dbReference type="InterPro" id="IPR002110">
    <property type="entry name" value="Ankyrin_rpt"/>
</dbReference>
<dbReference type="OrthoDB" id="627565at2759"/>
<dbReference type="InterPro" id="IPR011990">
    <property type="entry name" value="TPR-like_helical_dom_sf"/>
</dbReference>
<dbReference type="Gene3D" id="1.25.40.10">
    <property type="entry name" value="Tetratricopeptide repeat domain"/>
    <property type="match status" value="1"/>
</dbReference>
<dbReference type="InterPro" id="IPR036770">
    <property type="entry name" value="Ankyrin_rpt-contain_sf"/>
</dbReference>